<name>A0A2S4PLP5_9PEZI</name>
<dbReference type="AlphaFoldDB" id="A0A2S4PLP5"/>
<protein>
    <submittedName>
        <fullName evidence="2">Uncharacterized protein</fullName>
    </submittedName>
</protein>
<proteinExistence type="predicted"/>
<dbReference type="EMBL" id="PEDP01002077">
    <property type="protein sequence ID" value="POS82938.1"/>
    <property type="molecule type" value="Genomic_DNA"/>
</dbReference>
<evidence type="ECO:0000313" key="3">
    <source>
        <dbReference type="Proteomes" id="UP000237438"/>
    </source>
</evidence>
<reference evidence="2 3" key="1">
    <citation type="submission" date="2017-10" db="EMBL/GenBank/DDBJ databases">
        <title>Development of genomic resources for the powdery mildew, Erysiphe pulchra.</title>
        <authorList>
            <person name="Wadl P.A."/>
            <person name="Mack B.M."/>
            <person name="Moore G."/>
            <person name="Beltz S.B."/>
        </authorList>
    </citation>
    <scope>NUCLEOTIDE SEQUENCE [LARGE SCALE GENOMIC DNA]</scope>
    <source>
        <strain evidence="2">Cflorida</strain>
    </source>
</reference>
<accession>A0A2S4PLP5</accession>
<gene>
    <name evidence="2" type="ORF">EPUL_004724</name>
</gene>
<feature type="region of interest" description="Disordered" evidence="1">
    <location>
        <begin position="1"/>
        <end position="41"/>
    </location>
</feature>
<dbReference type="OrthoDB" id="4869984at2759"/>
<feature type="compositionally biased region" description="Polar residues" evidence="1">
    <location>
        <begin position="1"/>
        <end position="21"/>
    </location>
</feature>
<evidence type="ECO:0000256" key="1">
    <source>
        <dbReference type="SAM" id="MobiDB-lite"/>
    </source>
</evidence>
<keyword evidence="3" id="KW-1185">Reference proteome</keyword>
<evidence type="ECO:0000313" key="2">
    <source>
        <dbReference type="EMBL" id="POS82938.1"/>
    </source>
</evidence>
<feature type="region of interest" description="Disordered" evidence="1">
    <location>
        <begin position="198"/>
        <end position="225"/>
    </location>
</feature>
<organism evidence="2 3">
    <name type="scientific">Erysiphe pulchra</name>
    <dbReference type="NCBI Taxonomy" id="225359"/>
    <lineage>
        <taxon>Eukaryota</taxon>
        <taxon>Fungi</taxon>
        <taxon>Dikarya</taxon>
        <taxon>Ascomycota</taxon>
        <taxon>Pezizomycotina</taxon>
        <taxon>Leotiomycetes</taxon>
        <taxon>Erysiphales</taxon>
        <taxon>Erysiphaceae</taxon>
        <taxon>Erysiphe</taxon>
    </lineage>
</organism>
<comment type="caution">
    <text evidence="2">The sequence shown here is derived from an EMBL/GenBank/DDBJ whole genome shotgun (WGS) entry which is preliminary data.</text>
</comment>
<dbReference type="Proteomes" id="UP000237438">
    <property type="component" value="Unassembled WGS sequence"/>
</dbReference>
<sequence length="365" mass="40031">MDFSNETQATSTEMNPQLSFTSPSAPSSLPQPTPPPQNQETLDCSVTNRRILQSVLPSKRAALSVADSNSIIFIARQRKEKAWQTRLMVCTSFISNIDSTVSSFKDGDEENVAKSIQAYLQAAISEFAASDTILTSPEKQLKNNTVKVSKNPKAHLPNKPFVAYFHSKLSIGQVKNETNPIKDLISQNPSLLDNSWSTVAPSQASKNPVQTTLKGSNTASVKNKNSSRNLQDNRLFFCLPVEHEWRNLSPAGIREIVVKRLSISPAQIGTIQPVRSGFTISPQNNSTQELLTAAVRLSSSGAKLEAASNWTFAMIPTVPNSIFTEKGQVEITKEMLANEIERVTLIGLASLRLYGRNLPNAPHRT</sequence>